<proteinExistence type="predicted"/>
<name>A0A2P2R4B0_RHIMU</name>
<organism evidence="2">
    <name type="scientific">Rhizophora mucronata</name>
    <name type="common">Asiatic mangrove</name>
    <dbReference type="NCBI Taxonomy" id="61149"/>
    <lineage>
        <taxon>Eukaryota</taxon>
        <taxon>Viridiplantae</taxon>
        <taxon>Streptophyta</taxon>
        <taxon>Embryophyta</taxon>
        <taxon>Tracheophyta</taxon>
        <taxon>Spermatophyta</taxon>
        <taxon>Magnoliopsida</taxon>
        <taxon>eudicotyledons</taxon>
        <taxon>Gunneridae</taxon>
        <taxon>Pentapetalae</taxon>
        <taxon>rosids</taxon>
        <taxon>fabids</taxon>
        <taxon>Malpighiales</taxon>
        <taxon>Rhizophoraceae</taxon>
        <taxon>Rhizophora</taxon>
    </lineage>
</organism>
<accession>A0A2P2R4B0</accession>
<feature type="compositionally biased region" description="Basic and acidic residues" evidence="1">
    <location>
        <begin position="19"/>
        <end position="35"/>
    </location>
</feature>
<dbReference type="AlphaFoldDB" id="A0A2P2R4B0"/>
<feature type="region of interest" description="Disordered" evidence="1">
    <location>
        <begin position="1"/>
        <end position="35"/>
    </location>
</feature>
<dbReference type="EMBL" id="GGEC01093648">
    <property type="protein sequence ID" value="MBX74132.1"/>
    <property type="molecule type" value="Transcribed_RNA"/>
</dbReference>
<protein>
    <submittedName>
        <fullName evidence="2">Uncharacterized protein</fullName>
    </submittedName>
</protein>
<evidence type="ECO:0000256" key="1">
    <source>
        <dbReference type="SAM" id="MobiDB-lite"/>
    </source>
</evidence>
<evidence type="ECO:0000313" key="2">
    <source>
        <dbReference type="EMBL" id="MBX74132.1"/>
    </source>
</evidence>
<reference evidence="2" key="1">
    <citation type="submission" date="2018-02" db="EMBL/GenBank/DDBJ databases">
        <title>Rhizophora mucronata_Transcriptome.</title>
        <authorList>
            <person name="Meera S.P."/>
            <person name="Sreeshan A."/>
            <person name="Augustine A."/>
        </authorList>
    </citation>
    <scope>NUCLEOTIDE SEQUENCE</scope>
    <source>
        <tissue evidence="2">Leaf</tissue>
    </source>
</reference>
<feature type="compositionally biased region" description="Basic and acidic residues" evidence="1">
    <location>
        <begin position="1"/>
        <end position="12"/>
    </location>
</feature>
<sequence>MLGQVKHLEKNSLRKMRWKKTEHGFKKEQKSFNKT</sequence>